<dbReference type="EMBL" id="CM037623">
    <property type="protein sequence ID" value="KAH7987866.1"/>
    <property type="molecule type" value="Genomic_DNA"/>
</dbReference>
<name>A0ACB8E5U7_9SAUR</name>
<evidence type="ECO:0000313" key="1">
    <source>
        <dbReference type="EMBL" id="KAH7987866.1"/>
    </source>
</evidence>
<keyword evidence="2" id="KW-1185">Reference proteome</keyword>
<reference evidence="1" key="1">
    <citation type="submission" date="2021-08" db="EMBL/GenBank/DDBJ databases">
        <title>The first chromosome-level gecko genome reveals the dynamic sex chromosomes of Neotropical dwarf geckos (Sphaerodactylidae: Sphaerodactylus).</title>
        <authorList>
            <person name="Pinto B.J."/>
            <person name="Keating S.E."/>
            <person name="Gamble T."/>
        </authorList>
    </citation>
    <scope>NUCLEOTIDE SEQUENCE</scope>
    <source>
        <strain evidence="1">TG3544</strain>
    </source>
</reference>
<sequence>MRATFTKGASSDKVGVEGSFSCSAEVMNKQFLPDELILQKKGARLLLLLAARSDLDPHTILAMTGITVFQARCFLPRTILASQSAHAELHLPACFAHHTIWGS</sequence>
<comment type="caution">
    <text evidence="1">The sequence shown here is derived from an EMBL/GenBank/DDBJ whole genome shotgun (WGS) entry which is preliminary data.</text>
</comment>
<proteinExistence type="predicted"/>
<accession>A0ACB8E5U7</accession>
<dbReference type="Proteomes" id="UP000827872">
    <property type="component" value="Linkage Group LG10"/>
</dbReference>
<evidence type="ECO:0000313" key="2">
    <source>
        <dbReference type="Proteomes" id="UP000827872"/>
    </source>
</evidence>
<gene>
    <name evidence="1" type="ORF">K3G42_000637</name>
</gene>
<protein>
    <submittedName>
        <fullName evidence="1">Uncharacterized protein</fullName>
    </submittedName>
</protein>
<organism evidence="1 2">
    <name type="scientific">Sphaerodactylus townsendi</name>
    <dbReference type="NCBI Taxonomy" id="933632"/>
    <lineage>
        <taxon>Eukaryota</taxon>
        <taxon>Metazoa</taxon>
        <taxon>Chordata</taxon>
        <taxon>Craniata</taxon>
        <taxon>Vertebrata</taxon>
        <taxon>Euteleostomi</taxon>
        <taxon>Lepidosauria</taxon>
        <taxon>Squamata</taxon>
        <taxon>Bifurcata</taxon>
        <taxon>Gekkota</taxon>
        <taxon>Sphaerodactylidae</taxon>
        <taxon>Sphaerodactylus</taxon>
    </lineage>
</organism>